<evidence type="ECO:0000313" key="1">
    <source>
        <dbReference type="EMBL" id="CAI6337431.1"/>
    </source>
</evidence>
<name>A0A9W4XTV8_9PLEO</name>
<proteinExistence type="predicted"/>
<sequence length="212" mass="23539">MLAPFQPVLKRSRIITTMSSLLFSLSELRLATVTLAAVAAIVPVYYYLRDDGLLKESTPHVRTFRNYLKAYTTLRPAALSANATADFTHSVLPLSLKIPVRPLDGFQQHAHIIFSLFASFQMIPVKTADDDGVHFSKRTNTVVAHCKMGGKVNGDSEKGRLLIDAGYDEWWTENVLVVRMSNDGLRVEEVKEFVDSAKAAELQKRLSGVLSS</sequence>
<dbReference type="AlphaFoldDB" id="A0A9W4XTV8"/>
<dbReference type="EMBL" id="CAOQHR010000007">
    <property type="protein sequence ID" value="CAI6337431.1"/>
    <property type="molecule type" value="Genomic_DNA"/>
</dbReference>
<organism evidence="1 2">
    <name type="scientific">Periconia digitata</name>
    <dbReference type="NCBI Taxonomy" id="1303443"/>
    <lineage>
        <taxon>Eukaryota</taxon>
        <taxon>Fungi</taxon>
        <taxon>Dikarya</taxon>
        <taxon>Ascomycota</taxon>
        <taxon>Pezizomycotina</taxon>
        <taxon>Dothideomycetes</taxon>
        <taxon>Pleosporomycetidae</taxon>
        <taxon>Pleosporales</taxon>
        <taxon>Massarineae</taxon>
        <taxon>Periconiaceae</taxon>
        <taxon>Periconia</taxon>
    </lineage>
</organism>
<evidence type="ECO:0000313" key="2">
    <source>
        <dbReference type="Proteomes" id="UP001152607"/>
    </source>
</evidence>
<reference evidence="1" key="1">
    <citation type="submission" date="2023-01" db="EMBL/GenBank/DDBJ databases">
        <authorList>
            <person name="Van Ghelder C."/>
            <person name="Rancurel C."/>
        </authorList>
    </citation>
    <scope>NUCLEOTIDE SEQUENCE</scope>
    <source>
        <strain evidence="1">CNCM I-4278</strain>
    </source>
</reference>
<keyword evidence="2" id="KW-1185">Reference proteome</keyword>
<protein>
    <submittedName>
        <fullName evidence="1">Uncharacterized protein</fullName>
    </submittedName>
</protein>
<comment type="caution">
    <text evidence="1">The sequence shown here is derived from an EMBL/GenBank/DDBJ whole genome shotgun (WGS) entry which is preliminary data.</text>
</comment>
<dbReference type="OrthoDB" id="3758478at2759"/>
<dbReference type="Proteomes" id="UP001152607">
    <property type="component" value="Unassembled WGS sequence"/>
</dbReference>
<gene>
    <name evidence="1" type="ORF">PDIGIT_LOCUS10543</name>
</gene>
<accession>A0A9W4XTV8</accession>